<accession>A0ABT0GSL1</accession>
<dbReference type="InterPro" id="IPR036291">
    <property type="entry name" value="NAD(P)-bd_dom_sf"/>
</dbReference>
<dbReference type="SMART" id="SM00829">
    <property type="entry name" value="PKS_ER"/>
    <property type="match status" value="1"/>
</dbReference>
<dbReference type="Pfam" id="PF08240">
    <property type="entry name" value="ADH_N"/>
    <property type="match status" value="1"/>
</dbReference>
<dbReference type="InterPro" id="IPR011032">
    <property type="entry name" value="GroES-like_sf"/>
</dbReference>
<dbReference type="InterPro" id="IPR051397">
    <property type="entry name" value="Zn-ADH-like_protein"/>
</dbReference>
<dbReference type="Pfam" id="PF00107">
    <property type="entry name" value="ADH_zinc_N"/>
    <property type="match status" value="1"/>
</dbReference>
<dbReference type="EMBL" id="JALNMJ010000005">
    <property type="protein sequence ID" value="MCK7612424.1"/>
    <property type="molecule type" value="Genomic_DNA"/>
</dbReference>
<dbReference type="InterPro" id="IPR020843">
    <property type="entry name" value="ER"/>
</dbReference>
<dbReference type="SUPFAM" id="SSF50129">
    <property type="entry name" value="GroES-like"/>
    <property type="match status" value="1"/>
</dbReference>
<dbReference type="PANTHER" id="PTHR43677">
    <property type="entry name" value="SHORT-CHAIN DEHYDROGENASE/REDUCTASE"/>
    <property type="match status" value="1"/>
</dbReference>
<dbReference type="SUPFAM" id="SSF51735">
    <property type="entry name" value="NAD(P)-binding Rossmann-fold domains"/>
    <property type="match status" value="1"/>
</dbReference>
<dbReference type="CDD" id="cd08241">
    <property type="entry name" value="QOR1"/>
    <property type="match status" value="1"/>
</dbReference>
<dbReference type="RefSeq" id="WP_248153368.1">
    <property type="nucleotide sequence ID" value="NZ_JALNMJ010000005.1"/>
</dbReference>
<protein>
    <submittedName>
        <fullName evidence="2">NADPH:quinone oxidoreductase family protein</fullName>
    </submittedName>
</protein>
<gene>
    <name evidence="2" type="ORF">M0H32_09650</name>
</gene>
<dbReference type="Proteomes" id="UP001431221">
    <property type="component" value="Unassembled WGS sequence"/>
</dbReference>
<keyword evidence="3" id="KW-1185">Reference proteome</keyword>
<evidence type="ECO:0000259" key="1">
    <source>
        <dbReference type="SMART" id="SM00829"/>
    </source>
</evidence>
<dbReference type="Gene3D" id="3.40.50.720">
    <property type="entry name" value="NAD(P)-binding Rossmann-like Domain"/>
    <property type="match status" value="1"/>
</dbReference>
<comment type="caution">
    <text evidence="2">The sequence shown here is derived from an EMBL/GenBank/DDBJ whole genome shotgun (WGS) entry which is preliminary data.</text>
</comment>
<evidence type="ECO:0000313" key="3">
    <source>
        <dbReference type="Proteomes" id="UP001431221"/>
    </source>
</evidence>
<organism evidence="2 3">
    <name type="scientific">Roseibium sediminicola</name>
    <dbReference type="NCBI Taxonomy" id="2933272"/>
    <lineage>
        <taxon>Bacteria</taxon>
        <taxon>Pseudomonadati</taxon>
        <taxon>Pseudomonadota</taxon>
        <taxon>Alphaproteobacteria</taxon>
        <taxon>Hyphomicrobiales</taxon>
        <taxon>Stappiaceae</taxon>
        <taxon>Roseibium</taxon>
    </lineage>
</organism>
<dbReference type="Gene3D" id="3.90.180.10">
    <property type="entry name" value="Medium-chain alcohol dehydrogenases, catalytic domain"/>
    <property type="match status" value="1"/>
</dbReference>
<sequence>MKACLCKSFGPPSSLVIEDLADPEAEPGGIVVRVKACALNFFDTLIIRNKYQYKPGLPFSPSAEFAGVVEAVGEGVTEFAVGDRVMGYIGWGAAREKVVVEAKDIVRLPDGVSFETAAGLAVTYGTTLHAYRDRGDLKAGETVAVLGASGGVGQAAVEIASIMGAKVIACASSEEKLSFAKSLGADMTLNYSEQPLKETLKELTGGKGVDVVYDPVGGELSEQAVRATAWGGRFLVIGFAAGDIPKIPLNIVMLKGCDLRGVFWGAAVTRDPEGNKRNMEQLLAWVEEGKLKPHIHGVYALEDIASALEEIAARKVRGKVIVTP</sequence>
<dbReference type="InterPro" id="IPR013154">
    <property type="entry name" value="ADH-like_N"/>
</dbReference>
<reference evidence="2" key="1">
    <citation type="submission" date="2022-04" db="EMBL/GenBank/DDBJ databases">
        <title>Roseibium sp. CAU 1639 isolated from mud.</title>
        <authorList>
            <person name="Kim W."/>
        </authorList>
    </citation>
    <scope>NUCLEOTIDE SEQUENCE</scope>
    <source>
        <strain evidence="2">CAU 1639</strain>
    </source>
</reference>
<dbReference type="InterPro" id="IPR013149">
    <property type="entry name" value="ADH-like_C"/>
</dbReference>
<dbReference type="PANTHER" id="PTHR43677:SF4">
    <property type="entry name" value="QUINONE OXIDOREDUCTASE-LIKE PROTEIN 2"/>
    <property type="match status" value="1"/>
</dbReference>
<name>A0ABT0GSL1_9HYPH</name>
<evidence type="ECO:0000313" key="2">
    <source>
        <dbReference type="EMBL" id="MCK7612424.1"/>
    </source>
</evidence>
<feature type="domain" description="Enoyl reductase (ER)" evidence="1">
    <location>
        <begin position="10"/>
        <end position="322"/>
    </location>
</feature>
<proteinExistence type="predicted"/>